<dbReference type="Proteomes" id="UP001611415">
    <property type="component" value="Unassembled WGS sequence"/>
</dbReference>
<proteinExistence type="predicted"/>
<keyword evidence="1" id="KW-0812">Transmembrane</keyword>
<evidence type="ECO:0000313" key="2">
    <source>
        <dbReference type="EMBL" id="MFI2478451.1"/>
    </source>
</evidence>
<sequence>MAGKIVRDSKKARRGTLLQVGVSSMILSGGLASVALLLGESGAPVVAAVMSVTFVVQLIGIVVGWRSAPTGAVRVAICGAFVAVGLAILGLVVAALLEAISLFMPGMYLAALFLLFLQGYQCVWRGRA</sequence>
<accession>A0ABW7XBE9</accession>
<keyword evidence="1" id="KW-1133">Transmembrane helix</keyword>
<feature type="transmembrane region" description="Helical" evidence="1">
    <location>
        <begin position="20"/>
        <end position="39"/>
    </location>
</feature>
<evidence type="ECO:0000256" key="1">
    <source>
        <dbReference type="SAM" id="Phobius"/>
    </source>
</evidence>
<gene>
    <name evidence="2" type="ORF">ACH49W_34290</name>
</gene>
<feature type="transmembrane region" description="Helical" evidence="1">
    <location>
        <begin position="72"/>
        <end position="96"/>
    </location>
</feature>
<protein>
    <recommendedName>
        <fullName evidence="4">ATP synthase protein I</fullName>
    </recommendedName>
</protein>
<organism evidence="2 3">
    <name type="scientific">Nocardia xishanensis</name>
    <dbReference type="NCBI Taxonomy" id="238964"/>
    <lineage>
        <taxon>Bacteria</taxon>
        <taxon>Bacillati</taxon>
        <taxon>Actinomycetota</taxon>
        <taxon>Actinomycetes</taxon>
        <taxon>Mycobacteriales</taxon>
        <taxon>Nocardiaceae</taxon>
        <taxon>Nocardia</taxon>
    </lineage>
</organism>
<feature type="transmembrane region" description="Helical" evidence="1">
    <location>
        <begin position="45"/>
        <end position="65"/>
    </location>
</feature>
<keyword evidence="1" id="KW-0472">Membrane</keyword>
<name>A0ABW7XBE9_9NOCA</name>
<dbReference type="RefSeq" id="WP_397095950.1">
    <property type="nucleotide sequence ID" value="NZ_JBIRYO010000039.1"/>
</dbReference>
<evidence type="ECO:0008006" key="4">
    <source>
        <dbReference type="Google" id="ProtNLM"/>
    </source>
</evidence>
<keyword evidence="3" id="KW-1185">Reference proteome</keyword>
<comment type="caution">
    <text evidence="2">The sequence shown here is derived from an EMBL/GenBank/DDBJ whole genome shotgun (WGS) entry which is preliminary data.</text>
</comment>
<reference evidence="2 3" key="1">
    <citation type="submission" date="2024-10" db="EMBL/GenBank/DDBJ databases">
        <title>The Natural Products Discovery Center: Release of the First 8490 Sequenced Strains for Exploring Actinobacteria Biosynthetic Diversity.</title>
        <authorList>
            <person name="Kalkreuter E."/>
            <person name="Kautsar S.A."/>
            <person name="Yang D."/>
            <person name="Bader C.D."/>
            <person name="Teijaro C.N."/>
            <person name="Fluegel L."/>
            <person name="Davis C.M."/>
            <person name="Simpson J.R."/>
            <person name="Lauterbach L."/>
            <person name="Steele A.D."/>
            <person name="Gui C."/>
            <person name="Meng S."/>
            <person name="Li G."/>
            <person name="Viehrig K."/>
            <person name="Ye F."/>
            <person name="Su P."/>
            <person name="Kiefer A.F."/>
            <person name="Nichols A."/>
            <person name="Cepeda A.J."/>
            <person name="Yan W."/>
            <person name="Fan B."/>
            <person name="Jiang Y."/>
            <person name="Adhikari A."/>
            <person name="Zheng C.-J."/>
            <person name="Schuster L."/>
            <person name="Cowan T.M."/>
            <person name="Smanski M.J."/>
            <person name="Chevrette M.G."/>
            <person name="De Carvalho L.P.S."/>
            <person name="Shen B."/>
        </authorList>
    </citation>
    <scope>NUCLEOTIDE SEQUENCE [LARGE SCALE GENOMIC DNA]</scope>
    <source>
        <strain evidence="2 3">NPDC019275</strain>
    </source>
</reference>
<feature type="transmembrane region" description="Helical" evidence="1">
    <location>
        <begin position="102"/>
        <end position="123"/>
    </location>
</feature>
<dbReference type="EMBL" id="JBIRYO010000039">
    <property type="protein sequence ID" value="MFI2478451.1"/>
    <property type="molecule type" value="Genomic_DNA"/>
</dbReference>
<evidence type="ECO:0000313" key="3">
    <source>
        <dbReference type="Proteomes" id="UP001611415"/>
    </source>
</evidence>